<organism evidence="2 3">
    <name type="scientific">Klebsiella quasipneumoniae</name>
    <dbReference type="NCBI Taxonomy" id="1463165"/>
    <lineage>
        <taxon>Bacteria</taxon>
        <taxon>Pseudomonadati</taxon>
        <taxon>Pseudomonadota</taxon>
        <taxon>Gammaproteobacteria</taxon>
        <taxon>Enterobacterales</taxon>
        <taxon>Enterobacteriaceae</taxon>
        <taxon>Klebsiella/Raoultella group</taxon>
        <taxon>Klebsiella</taxon>
        <taxon>Klebsiella pneumoniae complex</taxon>
    </lineage>
</organism>
<accession>A0AAI8IYS8</accession>
<dbReference type="RefSeq" id="WP_109546627.1">
    <property type="nucleotide sequence ID" value="NZ_CP029432.1"/>
</dbReference>
<dbReference type="Proteomes" id="UP000245760">
    <property type="component" value="Chromosome"/>
</dbReference>
<keyword evidence="4" id="KW-1185">Reference proteome</keyword>
<evidence type="ECO:0000313" key="2">
    <source>
        <dbReference type="EMBL" id="AWL64738.1"/>
    </source>
</evidence>
<protein>
    <submittedName>
        <fullName evidence="2">Uncharacterized protein</fullName>
    </submittedName>
</protein>
<evidence type="ECO:0000313" key="3">
    <source>
        <dbReference type="Proteomes" id="UP000245649"/>
    </source>
</evidence>
<gene>
    <name evidence="2" type="ORF">DKC00_24810</name>
    <name evidence="1" type="ORF">DKC11_08365</name>
</gene>
<dbReference type="EMBL" id="CP029432">
    <property type="protein sequence ID" value="AWL64738.1"/>
    <property type="molecule type" value="Genomic_DNA"/>
</dbReference>
<dbReference type="EMBL" id="CP029443">
    <property type="protein sequence ID" value="AWL55873.1"/>
    <property type="molecule type" value="Genomic_DNA"/>
</dbReference>
<sequence length="428" mass="49974">MNNLLYELDEQAILCRDPISKKYLVEAISCYKTGAFRSAIVTIWIAIVFDLINKTRELSIAGDKAAEEIINKFDDLREKNDISSSLKFERDILSLAKERLEIISHIEYIDLERIQQDRNRCAHPSMLNNNDIFSPSGELVRNHIVVAVQYLLRYPPAQGKAALSKILSEIDSDYFPEKPEEIKTTLNKTPLFRARETLIKSVIIVLIKNTLKDEKNIKYNNKIKNVLLFIQEQHYKLYSSTLNDKISDITRHLPKPENSYIKILKFIPNSWVFLEDDLKLKFKNYIKDIPSENISELDEFINFKFLKDESIYRINRITRKESIVHRFFLPNEIILNKLIDIYIKSRDFAEANEFYPVVEDHIGLYSIEQLRTLLKGSLSNSQVYNSNKFPILLRSLYNSDFENYKDTIKACLGEEGRLDILPIAFEKG</sequence>
<dbReference type="AlphaFoldDB" id="A0AAI8IYS8"/>
<dbReference type="Proteomes" id="UP000245649">
    <property type="component" value="Chromosome"/>
</dbReference>
<name>A0AAI8IYS8_9ENTR</name>
<reference evidence="3 4" key="1">
    <citation type="submission" date="2018-05" db="EMBL/GenBank/DDBJ databases">
        <title>Klebsiella quasipneumonaiae provides a window into carbapenemase gene transfer, plasmid rearrangements and nosocomial acquisition from the hospital environment.</title>
        <authorList>
            <person name="Mathers A.J."/>
            <person name="Vegesana K."/>
            <person name="Stoesser N."/>
            <person name="Crook D."/>
            <person name="Vaughan A."/>
            <person name="Barry K."/>
            <person name="Parikh H."/>
            <person name="Sebra R."/>
            <person name="Kotay S."/>
            <person name="Walker A.S."/>
            <person name="Sheppard A.E."/>
        </authorList>
    </citation>
    <scope>NUCLEOTIDE SEQUENCE [LARGE SCALE GENOMIC DNA]</scope>
    <source>
        <strain evidence="1 4">CAV1947</strain>
        <strain evidence="2 3">CAV2018</strain>
    </source>
</reference>
<evidence type="ECO:0000313" key="1">
    <source>
        <dbReference type="EMBL" id="AWL55873.1"/>
    </source>
</evidence>
<evidence type="ECO:0000313" key="4">
    <source>
        <dbReference type="Proteomes" id="UP000245760"/>
    </source>
</evidence>
<proteinExistence type="predicted"/>